<evidence type="ECO:0000256" key="5">
    <source>
        <dbReference type="ARBA" id="ARBA00022676"/>
    </source>
</evidence>
<evidence type="ECO:0000256" key="6">
    <source>
        <dbReference type="ARBA" id="ARBA00022679"/>
    </source>
</evidence>
<evidence type="ECO:0000256" key="2">
    <source>
        <dbReference type="ARBA" id="ARBA00006047"/>
    </source>
</evidence>
<dbReference type="PIRSF" id="PIRSF000460">
    <property type="entry name" value="Pprylas_GlgP"/>
    <property type="match status" value="1"/>
</dbReference>
<dbReference type="GO" id="GO:0008184">
    <property type="term" value="F:glycogen phosphorylase activity"/>
    <property type="evidence" value="ECO:0007669"/>
    <property type="project" value="InterPro"/>
</dbReference>
<keyword evidence="6 10" id="KW-0808">Transferase</keyword>
<evidence type="ECO:0000256" key="10">
    <source>
        <dbReference type="RuleBase" id="RU000587"/>
    </source>
</evidence>
<dbReference type="Proteomes" id="UP000271374">
    <property type="component" value="Unassembled WGS sequence"/>
</dbReference>
<evidence type="ECO:0000256" key="3">
    <source>
        <dbReference type="ARBA" id="ARBA00022553"/>
    </source>
</evidence>
<evidence type="ECO:0000256" key="9">
    <source>
        <dbReference type="PIRSR" id="PIRSR000460-1"/>
    </source>
</evidence>
<comment type="catalytic activity">
    <reaction evidence="10">
        <text>[(1-&gt;4)-alpha-D-glucosyl](n) + phosphate = [(1-&gt;4)-alpha-D-glucosyl](n-1) + alpha-D-glucose 1-phosphate</text>
        <dbReference type="Rhea" id="RHEA:41732"/>
        <dbReference type="Rhea" id="RHEA-COMP:9584"/>
        <dbReference type="Rhea" id="RHEA-COMP:9586"/>
        <dbReference type="ChEBI" id="CHEBI:15444"/>
        <dbReference type="ChEBI" id="CHEBI:43474"/>
        <dbReference type="ChEBI" id="CHEBI:58601"/>
        <dbReference type="EC" id="2.4.1.1"/>
    </reaction>
</comment>
<dbReference type="Pfam" id="PF00343">
    <property type="entry name" value="Phosphorylase"/>
    <property type="match status" value="1"/>
</dbReference>
<dbReference type="GO" id="GO:0030170">
    <property type="term" value="F:pyridoxal phosphate binding"/>
    <property type="evidence" value="ECO:0007669"/>
    <property type="project" value="InterPro"/>
</dbReference>
<evidence type="ECO:0000256" key="7">
    <source>
        <dbReference type="ARBA" id="ARBA00022898"/>
    </source>
</evidence>
<proteinExistence type="inferred from homology"/>
<sequence length="807" mass="93321">MQSTLTKKQLGVLIKNRLSRHYGISAEEADRKQMYKTCARTVVEILSDKRTRYYQKLKDQEKKKVYYLCMEFLVGRSLKNNLYNLGLEKEFRDILKEWNFDLEELYEEEPDAGLGNGGLGRLASCFMDSLATMEYPAMGYSICYEYGLFKQKIVDGWQMELPDIWLPGGDVWLNQRNDLAFRVKFNGHVEEIWTKDGLTTNYSDYDEVEAVPYDMMISGADSEGVAILRLWRARDVDKFDMKSFAKGDYNRAMNEKMNADLICKVLYPSDNHFEGKTLRLRQQYFLVSASIQNIVSDHLQQFGTLDNFSEKVAIHINDTHPALCIPELMRILLDDHLFSWDDAYNMVMNMVSYTNHTVLSEALETWPEELIKQQFPRIYGIIQGLNEAYCQEMWNRYPGEWGKIERMAIMSHGQIRMANLCIIGSSSVNGVSKLHSDILKSQVFSDFYQASSEKFTNVTNGIAHRRWICQANPRLTRLLDDCIGQEYKKDGRKLADFRRYSENRSILRQLRDIKLANKIDFSNLMDKKGISIDPHSIFDVQAKRLHEYKRQLLNVLKIISLYLDLKDEPNLNIPPQTFLFAAKAAPGYYMAKEVIRLIWHLSADIEKDPVLREKIRVVFLENYCVTMAEALMPAAEISEQISLAGKEASGTGNMKMMANGALTIGTMDGANVEIFEAVGKDNIFIFGMSAEDVERKWAEGYEASSYYHNKEKVHRVVDSLRRGFNGESFDSIYRYLLVGDYGVGDPYMCLADFEDYLKVHQQLLVIYQDQHQWNRMSLFNIAGAERFAADRSIMEYANNIWNITPLH</sequence>
<dbReference type="RefSeq" id="WP_126409902.1">
    <property type="nucleotide sequence ID" value="NZ_RXNT01000014.1"/>
</dbReference>
<dbReference type="GO" id="GO:0005980">
    <property type="term" value="P:glycogen catabolic process"/>
    <property type="evidence" value="ECO:0007669"/>
    <property type="project" value="TreeGrafter"/>
</dbReference>
<dbReference type="PANTHER" id="PTHR11468">
    <property type="entry name" value="GLYCOGEN PHOSPHORYLASE"/>
    <property type="match status" value="1"/>
</dbReference>
<evidence type="ECO:0000256" key="1">
    <source>
        <dbReference type="ARBA" id="ARBA00001933"/>
    </source>
</evidence>
<comment type="caution">
    <text evidence="11">The sequence shown here is derived from an EMBL/GenBank/DDBJ whole genome shotgun (WGS) entry which is preliminary data.</text>
</comment>
<dbReference type="EMBL" id="RXNT01000014">
    <property type="protein sequence ID" value="RTR28804.1"/>
    <property type="molecule type" value="Genomic_DNA"/>
</dbReference>
<dbReference type="CDD" id="cd04300">
    <property type="entry name" value="GT35_Glycogen_Phosphorylase"/>
    <property type="match status" value="1"/>
</dbReference>
<protein>
    <recommendedName>
        <fullName evidence="10">Alpha-1,4 glucan phosphorylase</fullName>
        <ecNumber evidence="10">2.4.1.1</ecNumber>
    </recommendedName>
</protein>
<keyword evidence="5 10" id="KW-0328">Glycosyltransferase</keyword>
<dbReference type="AlphaFoldDB" id="A0A3S0RHX7"/>
<comment type="cofactor">
    <cofactor evidence="1 10">
        <name>pyridoxal 5'-phosphate</name>
        <dbReference type="ChEBI" id="CHEBI:597326"/>
    </cofactor>
</comment>
<name>A0A3S0RHX7_9BACI</name>
<evidence type="ECO:0000256" key="8">
    <source>
        <dbReference type="ARBA" id="ARBA00023277"/>
    </source>
</evidence>
<accession>A0A3S0RHX7</accession>
<organism evidence="11 12">
    <name type="scientific">Bacillus yapensis</name>
    <dbReference type="NCBI Taxonomy" id="2492960"/>
    <lineage>
        <taxon>Bacteria</taxon>
        <taxon>Bacillati</taxon>
        <taxon>Bacillota</taxon>
        <taxon>Bacilli</taxon>
        <taxon>Bacillales</taxon>
        <taxon>Bacillaceae</taxon>
        <taxon>Bacillus</taxon>
    </lineage>
</organism>
<comment type="function">
    <text evidence="10">Allosteric enzyme that catalyzes the rate-limiting step in glycogen catabolism, the phosphorolytic cleavage of glycogen to produce glucose-1-phosphate, and plays a central role in maintaining cellular and organismal glucose homeostasis.</text>
</comment>
<keyword evidence="4" id="KW-0321">Glycogen metabolism</keyword>
<dbReference type="EC" id="2.4.1.1" evidence="10"/>
<reference evidence="11 12" key="1">
    <citation type="submission" date="2018-12" db="EMBL/GenBank/DDBJ databases">
        <title>Bacillus yapensis draft genome sequence.</title>
        <authorList>
            <person name="Yu L."/>
            <person name="Xu X."/>
            <person name="Tang X."/>
        </authorList>
    </citation>
    <scope>NUCLEOTIDE SEQUENCE [LARGE SCALE GENOMIC DNA]</scope>
    <source>
        <strain evidence="11 12">XXST-01</strain>
    </source>
</reference>
<keyword evidence="7 9" id="KW-0663">Pyridoxal phosphate</keyword>
<dbReference type="NCBIfam" id="TIGR02093">
    <property type="entry name" value="P_ylase"/>
    <property type="match status" value="1"/>
</dbReference>
<dbReference type="InterPro" id="IPR011833">
    <property type="entry name" value="Glycg_phsphrylas"/>
</dbReference>
<dbReference type="SUPFAM" id="SSF53756">
    <property type="entry name" value="UDP-Glycosyltransferase/glycogen phosphorylase"/>
    <property type="match status" value="1"/>
</dbReference>
<evidence type="ECO:0000313" key="12">
    <source>
        <dbReference type="Proteomes" id="UP000271374"/>
    </source>
</evidence>
<keyword evidence="12" id="KW-1185">Reference proteome</keyword>
<keyword evidence="3" id="KW-0597">Phosphoprotein</keyword>
<dbReference type="InterPro" id="IPR000811">
    <property type="entry name" value="Glyco_trans_35"/>
</dbReference>
<keyword evidence="8 10" id="KW-0119">Carbohydrate metabolism</keyword>
<dbReference type="OrthoDB" id="9760804at2"/>
<dbReference type="Gene3D" id="3.40.50.2000">
    <property type="entry name" value="Glycogen Phosphorylase B"/>
    <property type="match status" value="2"/>
</dbReference>
<dbReference type="GO" id="GO:0005737">
    <property type="term" value="C:cytoplasm"/>
    <property type="evidence" value="ECO:0007669"/>
    <property type="project" value="TreeGrafter"/>
</dbReference>
<comment type="similarity">
    <text evidence="2 10">Belongs to the glycogen phosphorylase family.</text>
</comment>
<gene>
    <name evidence="11" type="ORF">EKG37_16440</name>
</gene>
<evidence type="ECO:0000256" key="4">
    <source>
        <dbReference type="ARBA" id="ARBA00022600"/>
    </source>
</evidence>
<evidence type="ECO:0000313" key="11">
    <source>
        <dbReference type="EMBL" id="RTR28804.1"/>
    </source>
</evidence>
<dbReference type="FunFam" id="3.40.50.2000:FF:000005">
    <property type="entry name" value="Alpha-1,4 glucan phosphorylase"/>
    <property type="match status" value="1"/>
</dbReference>
<feature type="modified residue" description="N6-(pyridoxal phosphate)lysine" evidence="9">
    <location>
        <position position="655"/>
    </location>
</feature>
<dbReference type="FunFam" id="3.40.50.2000:FF:000153">
    <property type="entry name" value="Alpha-1,4 glucan phosphorylase"/>
    <property type="match status" value="1"/>
</dbReference>
<dbReference type="PANTHER" id="PTHR11468:SF3">
    <property type="entry name" value="GLYCOGEN PHOSPHORYLASE, LIVER FORM"/>
    <property type="match status" value="1"/>
</dbReference>